<dbReference type="PANTHER" id="PTHR46796">
    <property type="entry name" value="HTH-TYPE TRANSCRIPTIONAL ACTIVATOR RHAS-RELATED"/>
    <property type="match status" value="1"/>
</dbReference>
<sequence>MEYKTFEPSPDLKTFIKCYWHLRVPKELPKEKQQILPDGCIEMIFNLGDDIKRYITEDKYVIQPSSFILGQISKPYFVEPTGFVDSFAVRFFPGGFSHFINRSVADLADKDTELKDIFDENNVTALELKINQASDSSERIKIIEDFLFDMLKQHVNIDDLIKSTVDTIYQTKGSIGVKKILEGNQEKRRQLERKFSKKVGLNPKQLCRIIRLQASLQSMLGDKQKKLTSVGYESEYFDQSHFIKDFKDFTGISPKEFYEDQKFLLSSVLYKKD</sequence>
<keyword evidence="6" id="KW-1185">Reference proteome</keyword>
<dbReference type="RefSeq" id="WP_346760076.1">
    <property type="nucleotide sequence ID" value="NZ_JAUJEB010000005.1"/>
</dbReference>
<dbReference type="Proteomes" id="UP001172083">
    <property type="component" value="Unassembled WGS sequence"/>
</dbReference>
<dbReference type="Pfam" id="PF20240">
    <property type="entry name" value="DUF6597"/>
    <property type="match status" value="1"/>
</dbReference>
<evidence type="ECO:0000313" key="6">
    <source>
        <dbReference type="Proteomes" id="UP001172083"/>
    </source>
</evidence>
<evidence type="ECO:0000256" key="2">
    <source>
        <dbReference type="ARBA" id="ARBA00023125"/>
    </source>
</evidence>
<keyword evidence="3" id="KW-0804">Transcription</keyword>
<evidence type="ECO:0000256" key="3">
    <source>
        <dbReference type="ARBA" id="ARBA00023163"/>
    </source>
</evidence>
<evidence type="ECO:0000259" key="4">
    <source>
        <dbReference type="PROSITE" id="PS01124"/>
    </source>
</evidence>
<name>A0ABT8LAF1_9BACT</name>
<evidence type="ECO:0000256" key="1">
    <source>
        <dbReference type="ARBA" id="ARBA00023015"/>
    </source>
</evidence>
<dbReference type="InterPro" id="IPR009057">
    <property type="entry name" value="Homeodomain-like_sf"/>
</dbReference>
<dbReference type="InterPro" id="IPR046532">
    <property type="entry name" value="DUF6597"/>
</dbReference>
<comment type="caution">
    <text evidence="5">The sequence shown here is derived from an EMBL/GenBank/DDBJ whole genome shotgun (WGS) entry which is preliminary data.</text>
</comment>
<dbReference type="PROSITE" id="PS01124">
    <property type="entry name" value="HTH_ARAC_FAMILY_2"/>
    <property type="match status" value="1"/>
</dbReference>
<dbReference type="InterPro" id="IPR050204">
    <property type="entry name" value="AraC_XylS_family_regulators"/>
</dbReference>
<dbReference type="SUPFAM" id="SSF46689">
    <property type="entry name" value="Homeodomain-like"/>
    <property type="match status" value="1"/>
</dbReference>
<keyword evidence="2" id="KW-0238">DNA-binding</keyword>
<feature type="domain" description="HTH araC/xylS-type" evidence="4">
    <location>
        <begin position="159"/>
        <end position="260"/>
    </location>
</feature>
<dbReference type="PANTHER" id="PTHR46796:SF13">
    <property type="entry name" value="HTH-TYPE TRANSCRIPTIONAL ACTIVATOR RHAS"/>
    <property type="match status" value="1"/>
</dbReference>
<dbReference type="Gene3D" id="1.10.10.60">
    <property type="entry name" value="Homeodomain-like"/>
    <property type="match status" value="1"/>
</dbReference>
<gene>
    <name evidence="5" type="ORF">QQ020_21845</name>
</gene>
<keyword evidence="1" id="KW-0805">Transcription regulation</keyword>
<organism evidence="5 6">
    <name type="scientific">Agaribacillus aureus</name>
    <dbReference type="NCBI Taxonomy" id="3051825"/>
    <lineage>
        <taxon>Bacteria</taxon>
        <taxon>Pseudomonadati</taxon>
        <taxon>Bacteroidota</taxon>
        <taxon>Cytophagia</taxon>
        <taxon>Cytophagales</taxon>
        <taxon>Splendidivirgaceae</taxon>
        <taxon>Agaribacillus</taxon>
    </lineage>
</organism>
<dbReference type="EMBL" id="JAUJEB010000005">
    <property type="protein sequence ID" value="MDN5214737.1"/>
    <property type="molecule type" value="Genomic_DNA"/>
</dbReference>
<dbReference type="InterPro" id="IPR018060">
    <property type="entry name" value="HTH_AraC"/>
</dbReference>
<dbReference type="SMART" id="SM00342">
    <property type="entry name" value="HTH_ARAC"/>
    <property type="match status" value="1"/>
</dbReference>
<accession>A0ABT8LAF1</accession>
<dbReference type="Pfam" id="PF12833">
    <property type="entry name" value="HTH_18"/>
    <property type="match status" value="1"/>
</dbReference>
<proteinExistence type="predicted"/>
<evidence type="ECO:0000313" key="5">
    <source>
        <dbReference type="EMBL" id="MDN5214737.1"/>
    </source>
</evidence>
<protein>
    <submittedName>
        <fullName evidence="5">Helix-turn-helix domain-containing protein</fullName>
    </submittedName>
</protein>
<reference evidence="5" key="1">
    <citation type="submission" date="2023-06" db="EMBL/GenBank/DDBJ databases">
        <title>Genomic of Agaribacillus aureum.</title>
        <authorList>
            <person name="Wang G."/>
        </authorList>
    </citation>
    <scope>NUCLEOTIDE SEQUENCE</scope>
    <source>
        <strain evidence="5">BMA12</strain>
    </source>
</reference>